<keyword evidence="1" id="KW-0479">Metal-binding</keyword>
<evidence type="ECO:0000256" key="4">
    <source>
        <dbReference type="ARBA" id="ARBA00023136"/>
    </source>
</evidence>
<evidence type="ECO:0000259" key="8">
    <source>
        <dbReference type="Pfam" id="PF05131"/>
    </source>
</evidence>
<evidence type="ECO:0000256" key="6">
    <source>
        <dbReference type="SAM" id="Coils"/>
    </source>
</evidence>
<dbReference type="STRING" id="425265.A8PUT9"/>
<dbReference type="GO" id="GO:0007032">
    <property type="term" value="P:endosome organization"/>
    <property type="evidence" value="ECO:0007669"/>
    <property type="project" value="TreeGrafter"/>
</dbReference>
<evidence type="ECO:0000313" key="10">
    <source>
        <dbReference type="EMBL" id="EDP44964.1"/>
    </source>
</evidence>
<dbReference type="FunCoup" id="A8PUT9">
    <property type="interactions" value="489"/>
</dbReference>
<dbReference type="InterPro" id="IPR007810">
    <property type="entry name" value="Pep3/Vps18_beta-prop"/>
</dbReference>
<keyword evidence="6" id="KW-0175">Coiled coil</keyword>
<sequence>MLSSGYEQVGPASVSAASRQEAQDGARPTQAAPARTTHTQSIPAKPLFELGRIQYALPGPLLYIAAAANKLLLCIAPVDATPMRLVYLDLDDPSRTQEALLPPPIQARGARWRQPTESTRVFIDPTAQHALACTGTHTYYWTPSWPRARRVQQLDGVPVTAVGWGRPRTDPPVPLPSLPGTRKWIWTPPVLLGTARGDLVETTITAQVGEDRFDLFDRWARKSAGSIDYPLERGTYRLYSLASDAHPITGLSVEMKEKCALIIVATSSRLYEFVGEVSTSVSAEASPVFLRVFDSYKQSLQPHWKTDLPPGLGTLLTVTSPVASPPHGSTARMMAWLTGAGIYAAQIEAGTGSSGADLVVLPRMTESPIAMGRTPLHYVLVYADSLVCMNALDPEVKYEVPLQLQSHEQVQGLVVDCSSHTCWMYTSMGGILELLVHDEARDMWHLLLKRQLFASALKFCRDDESRKQVLENQGNALLASGNALKAVECYAEARSPSFEHVALALMDAAADNALRRYVKLCLDALPRTARVQRLMLATWLLELFVRALHVNEKESEQHHHLMSETESILRQHDADLDPSATYALLARQGCIDVWITYANIRHDVRKILQHWIDQKCWDKALHALSSQSSPDMYYQFAMVLMRNAPEATVQCWQRCADSLDIERLIPALLQHKPATTHSTDFSLVYLQYMIDVQGCKSPAAHALRLTRLVARDNETPALLAFIENASPEALDLSYALRVCSSAGRREACVRLYARMHQYENAVHLALDADDVDLACLCADLAAGQPALQRELWLQCAKYVVHTQATMEEAMKFLLRTDLLTVEDILPFFPDFSVIDGFKTEICDTLESYVARIGALKEDMDRTSNTAANIQQDIEQLSKRVMEIDADHPCRQCGAPLLERQLYLFPCRHGFHADCLTQLVAQHLSPQRLRRLLQLQNELNAVTVSTAAADTHSASLQSSKASPLPLSNSLERLREHVRPQAIVDAIANGFTVGVTNSRRAFVPHDPSTSLKHISSKNTQDQQILQQQPHHLHHRDSDIKSSSTQPSARTDDVDERRAELNSIVAGTCPICTWSVQEVAAPFTDDKDSEDGDDWLV</sequence>
<evidence type="ECO:0000256" key="2">
    <source>
        <dbReference type="ARBA" id="ARBA00022771"/>
    </source>
</evidence>
<dbReference type="GO" id="GO:0006904">
    <property type="term" value="P:vesicle docking involved in exocytosis"/>
    <property type="evidence" value="ECO:0007669"/>
    <property type="project" value="TreeGrafter"/>
</dbReference>
<dbReference type="KEGG" id="mgl:MGL_0771"/>
<evidence type="ECO:0000313" key="11">
    <source>
        <dbReference type="Proteomes" id="UP000008837"/>
    </source>
</evidence>
<evidence type="ECO:0000259" key="9">
    <source>
        <dbReference type="Pfam" id="PF26148"/>
    </source>
</evidence>
<evidence type="ECO:0000256" key="5">
    <source>
        <dbReference type="ARBA" id="ARBA00029433"/>
    </source>
</evidence>
<keyword evidence="11" id="KW-1185">Reference proteome</keyword>
<gene>
    <name evidence="10" type="ORF">MGL_0771</name>
</gene>
<proteinExistence type="predicted"/>
<evidence type="ECO:0000256" key="1">
    <source>
        <dbReference type="ARBA" id="ARBA00022723"/>
    </source>
</evidence>
<reference evidence="10 11" key="1">
    <citation type="journal article" date="2007" name="Proc. Natl. Acad. Sci. U.S.A.">
        <title>Dandruff-associated Malassezia genomes reveal convergent and divergent virulence traits shared with plant and human fungal pathogens.</title>
        <authorList>
            <person name="Xu J."/>
            <person name="Saunders C.W."/>
            <person name="Hu P."/>
            <person name="Grant R.A."/>
            <person name="Boekhout T."/>
            <person name="Kuramae E.E."/>
            <person name="Kronstad J.W."/>
            <person name="Deangelis Y.M."/>
            <person name="Reeder N.L."/>
            <person name="Johnstone K.R."/>
            <person name="Leland M."/>
            <person name="Fieno A.M."/>
            <person name="Begley W.M."/>
            <person name="Sun Y."/>
            <person name="Lacey M.P."/>
            <person name="Chaudhary T."/>
            <person name="Keough T."/>
            <person name="Chu L."/>
            <person name="Sears R."/>
            <person name="Yuan B."/>
            <person name="Dawson T.L.Jr."/>
        </authorList>
    </citation>
    <scope>NUCLEOTIDE SEQUENCE [LARGE SCALE GENOMIC DNA]</scope>
    <source>
        <strain evidence="11">ATCC MYA-4612 / CBS 7966</strain>
    </source>
</reference>
<dbReference type="PANTHER" id="PTHR23323:SF26">
    <property type="entry name" value="VACUOLAR PROTEIN SORTING-ASSOCIATED PROTEIN 18 HOMOLOG"/>
    <property type="match status" value="1"/>
</dbReference>
<feature type="compositionally biased region" description="Low complexity" evidence="7">
    <location>
        <begin position="26"/>
        <end position="40"/>
    </location>
</feature>
<name>A8PUT9_MALGO</name>
<keyword evidence="3" id="KW-0862">Zinc</keyword>
<dbReference type="Pfam" id="PF05131">
    <property type="entry name" value="Pep3_Vps18"/>
    <property type="match status" value="1"/>
</dbReference>
<comment type="caution">
    <text evidence="10">The sequence shown here is derived from an EMBL/GenBank/DDBJ whole genome shotgun (WGS) entry which is preliminary data.</text>
</comment>
<dbReference type="GeneID" id="5856484"/>
<comment type="subcellular location">
    <subcellularLocation>
        <location evidence="5">Endomembrane system</location>
        <topology evidence="5">Peripheral membrane protein</topology>
        <orientation evidence="5">Cytoplasmic side</orientation>
    </subcellularLocation>
</comment>
<dbReference type="PANTHER" id="PTHR23323">
    <property type="entry name" value="VACUOLAR PROTEIN SORTING-ASSOCIATED PROTEIN"/>
    <property type="match status" value="1"/>
</dbReference>
<accession>A8PUT9</accession>
<protein>
    <submittedName>
        <fullName evidence="10">Uncharacterized protein</fullName>
    </submittedName>
</protein>
<dbReference type="RefSeq" id="XP_001732178.1">
    <property type="nucleotide sequence ID" value="XM_001732126.1"/>
</dbReference>
<dbReference type="OrthoDB" id="1845386at2759"/>
<feature type="compositionally biased region" description="Low complexity" evidence="7">
    <location>
        <begin position="1018"/>
        <end position="1027"/>
    </location>
</feature>
<feature type="domain" description="Pep3/Vps18 beta-propeller" evidence="8">
    <location>
        <begin position="46"/>
        <end position="427"/>
    </location>
</feature>
<dbReference type="GO" id="GO:0007033">
    <property type="term" value="P:vacuole organization"/>
    <property type="evidence" value="ECO:0007669"/>
    <property type="project" value="TreeGrafter"/>
</dbReference>
<dbReference type="InterPro" id="IPR058919">
    <property type="entry name" value="Pep3/Vps18_RING_C"/>
</dbReference>
<feature type="compositionally biased region" description="Polar residues" evidence="7">
    <location>
        <begin position="1005"/>
        <end position="1017"/>
    </location>
</feature>
<evidence type="ECO:0000256" key="3">
    <source>
        <dbReference type="ARBA" id="ARBA00022833"/>
    </source>
</evidence>
<dbReference type="AlphaFoldDB" id="A8PUT9"/>
<keyword evidence="2" id="KW-0863">Zinc-finger</keyword>
<dbReference type="GO" id="GO:0008270">
    <property type="term" value="F:zinc ion binding"/>
    <property type="evidence" value="ECO:0007669"/>
    <property type="project" value="UniProtKB-KW"/>
</dbReference>
<dbReference type="Pfam" id="PF26148">
    <property type="entry name" value="VPS18_RING_C"/>
    <property type="match status" value="1"/>
</dbReference>
<dbReference type="GO" id="GO:0030674">
    <property type="term" value="F:protein-macromolecule adaptor activity"/>
    <property type="evidence" value="ECO:0007669"/>
    <property type="project" value="TreeGrafter"/>
</dbReference>
<dbReference type="VEuPathDB" id="FungiDB:MGL_0771"/>
<evidence type="ECO:0000256" key="7">
    <source>
        <dbReference type="SAM" id="MobiDB-lite"/>
    </source>
</evidence>
<feature type="region of interest" description="Disordered" evidence="7">
    <location>
        <begin position="1"/>
        <end position="40"/>
    </location>
</feature>
<feature type="coiled-coil region" evidence="6">
    <location>
        <begin position="852"/>
        <end position="886"/>
    </location>
</feature>
<dbReference type="InParanoid" id="A8PUT9"/>
<dbReference type="Proteomes" id="UP000008837">
    <property type="component" value="Unassembled WGS sequence"/>
</dbReference>
<dbReference type="EMBL" id="AAYY01000002">
    <property type="protein sequence ID" value="EDP44964.1"/>
    <property type="molecule type" value="Genomic_DNA"/>
</dbReference>
<dbReference type="GO" id="GO:0030897">
    <property type="term" value="C:HOPS complex"/>
    <property type="evidence" value="ECO:0007669"/>
    <property type="project" value="TreeGrafter"/>
</dbReference>
<dbReference type="GO" id="GO:0048284">
    <property type="term" value="P:organelle fusion"/>
    <property type="evidence" value="ECO:0007669"/>
    <property type="project" value="TreeGrafter"/>
</dbReference>
<feature type="region of interest" description="Disordered" evidence="7">
    <location>
        <begin position="1000"/>
        <end position="1053"/>
    </location>
</feature>
<organism evidence="10 11">
    <name type="scientific">Malassezia globosa (strain ATCC MYA-4612 / CBS 7966)</name>
    <name type="common">Dandruff-associated fungus</name>
    <dbReference type="NCBI Taxonomy" id="425265"/>
    <lineage>
        <taxon>Eukaryota</taxon>
        <taxon>Fungi</taxon>
        <taxon>Dikarya</taxon>
        <taxon>Basidiomycota</taxon>
        <taxon>Ustilaginomycotina</taxon>
        <taxon>Malasseziomycetes</taxon>
        <taxon>Malasseziales</taxon>
        <taxon>Malasseziaceae</taxon>
        <taxon>Malassezia</taxon>
    </lineage>
</organism>
<keyword evidence="4" id="KW-0472">Membrane</keyword>
<feature type="domain" description="Pep3/Vps18 RING C-terminal" evidence="9">
    <location>
        <begin position="887"/>
        <end position="946"/>
    </location>
</feature>
<dbReference type="GO" id="GO:0005768">
    <property type="term" value="C:endosome"/>
    <property type="evidence" value="ECO:0007669"/>
    <property type="project" value="TreeGrafter"/>
</dbReference>
<dbReference type="OMA" id="KFFVFPC"/>